<keyword evidence="3" id="KW-1133">Transmembrane helix</keyword>
<dbReference type="GO" id="GO:0005886">
    <property type="term" value="C:plasma membrane"/>
    <property type="evidence" value="ECO:0007669"/>
    <property type="project" value="TreeGrafter"/>
</dbReference>
<feature type="transmembrane region" description="Helical" evidence="3">
    <location>
        <begin position="12"/>
        <end position="39"/>
    </location>
</feature>
<reference evidence="4 5" key="1">
    <citation type="journal article" date="2023" name="Life. Sci Alliance">
        <title>Evolutionary insights into 3D genome organization and epigenetic landscape of Vigna mungo.</title>
        <authorList>
            <person name="Junaid A."/>
            <person name="Singh B."/>
            <person name="Bhatia S."/>
        </authorList>
    </citation>
    <scope>NUCLEOTIDE SEQUENCE [LARGE SCALE GENOMIC DNA]</scope>
    <source>
        <strain evidence="4">Urdbean</strain>
    </source>
</reference>
<dbReference type="AlphaFoldDB" id="A0AAQ3MVJ0"/>
<keyword evidence="2 3" id="KW-0472">Membrane</keyword>
<name>A0AAQ3MVJ0_VIGMU</name>
<proteinExistence type="predicted"/>
<accession>A0AAQ3MVJ0</accession>
<dbReference type="PANTHER" id="PTHR31234:SF2">
    <property type="entry name" value="OS05G0199100 PROTEIN"/>
    <property type="match status" value="1"/>
</dbReference>
<dbReference type="GO" id="GO:0098542">
    <property type="term" value="P:defense response to other organism"/>
    <property type="evidence" value="ECO:0007669"/>
    <property type="project" value="InterPro"/>
</dbReference>
<evidence type="ECO:0008006" key="6">
    <source>
        <dbReference type="Google" id="ProtNLM"/>
    </source>
</evidence>
<keyword evidence="5" id="KW-1185">Reference proteome</keyword>
<evidence type="ECO:0000256" key="1">
    <source>
        <dbReference type="ARBA" id="ARBA00004370"/>
    </source>
</evidence>
<dbReference type="Proteomes" id="UP001374535">
    <property type="component" value="Chromosome 9"/>
</dbReference>
<dbReference type="InterPro" id="IPR044839">
    <property type="entry name" value="NDR1-like"/>
</dbReference>
<evidence type="ECO:0000313" key="5">
    <source>
        <dbReference type="Proteomes" id="UP001374535"/>
    </source>
</evidence>
<evidence type="ECO:0000256" key="3">
    <source>
        <dbReference type="SAM" id="Phobius"/>
    </source>
</evidence>
<organism evidence="4 5">
    <name type="scientific">Vigna mungo</name>
    <name type="common">Black gram</name>
    <name type="synonym">Phaseolus mungo</name>
    <dbReference type="NCBI Taxonomy" id="3915"/>
    <lineage>
        <taxon>Eukaryota</taxon>
        <taxon>Viridiplantae</taxon>
        <taxon>Streptophyta</taxon>
        <taxon>Embryophyta</taxon>
        <taxon>Tracheophyta</taxon>
        <taxon>Spermatophyta</taxon>
        <taxon>Magnoliopsida</taxon>
        <taxon>eudicotyledons</taxon>
        <taxon>Gunneridae</taxon>
        <taxon>Pentapetalae</taxon>
        <taxon>rosids</taxon>
        <taxon>fabids</taxon>
        <taxon>Fabales</taxon>
        <taxon>Fabaceae</taxon>
        <taxon>Papilionoideae</taxon>
        <taxon>50 kb inversion clade</taxon>
        <taxon>NPAAA clade</taxon>
        <taxon>indigoferoid/millettioid clade</taxon>
        <taxon>Phaseoleae</taxon>
        <taxon>Vigna</taxon>
    </lineage>
</organism>
<evidence type="ECO:0000256" key="2">
    <source>
        <dbReference type="ARBA" id="ARBA00023136"/>
    </source>
</evidence>
<protein>
    <recommendedName>
        <fullName evidence="6">Late embryogenesis abundant protein LEA-2 subgroup domain-containing protein</fullName>
    </recommendedName>
</protein>
<comment type="subcellular location">
    <subcellularLocation>
        <location evidence="1">Membrane</location>
    </subcellularLocation>
</comment>
<evidence type="ECO:0000313" key="4">
    <source>
        <dbReference type="EMBL" id="WVY98252.1"/>
    </source>
</evidence>
<gene>
    <name evidence="4" type="ORF">V8G54_030403</name>
</gene>
<dbReference type="PANTHER" id="PTHR31234">
    <property type="entry name" value="LATE EMBRYOGENESIS ABUNDANT (LEA) HYDROXYPROLINE-RICH GLYCOPROTEIN FAMILY"/>
    <property type="match status" value="1"/>
</dbReference>
<sequence length="204" mass="22827">MPMNINNRDLYVKLLHIGAAMVIICLLGMTIILLCIVFTPHLPSFEVTSLTVSSLPMNATAQQKQSVFFHFEGLMQNPNAVLAAWYKNPHLELLFNYSSVASVRLEPPHLSNGNQINLPFQVEFTVDSQKVFREVAAQRRAHGSINFGITLQTWIKYVFGGIGSKPHFLSLKCYPLQVTFSPEYNVGNETDIGMLVAPSQCRVD</sequence>
<keyword evidence="3" id="KW-0812">Transmembrane</keyword>
<dbReference type="EMBL" id="CP144692">
    <property type="protein sequence ID" value="WVY98252.1"/>
    <property type="molecule type" value="Genomic_DNA"/>
</dbReference>